<keyword evidence="6" id="KW-1185">Reference proteome</keyword>
<protein>
    <submittedName>
        <fullName evidence="5">Transcriptional regulator, AraC family</fullName>
    </submittedName>
</protein>
<evidence type="ECO:0000259" key="4">
    <source>
        <dbReference type="PROSITE" id="PS01124"/>
    </source>
</evidence>
<dbReference type="PANTHER" id="PTHR43280:SF19">
    <property type="entry name" value="4-HYDROXYPHENYLACETATE CATABOLISM PROTEIN"/>
    <property type="match status" value="1"/>
</dbReference>
<dbReference type="AlphaFoldDB" id="A0A1H4H110"/>
<organism evidence="5 6">
    <name type="scientific">Marinobacterium iners DSM 11526</name>
    <dbReference type="NCBI Taxonomy" id="1122198"/>
    <lineage>
        <taxon>Bacteria</taxon>
        <taxon>Pseudomonadati</taxon>
        <taxon>Pseudomonadota</taxon>
        <taxon>Gammaproteobacteria</taxon>
        <taxon>Oceanospirillales</taxon>
        <taxon>Oceanospirillaceae</taxon>
        <taxon>Marinobacterium</taxon>
    </lineage>
</organism>
<dbReference type="InterPro" id="IPR009057">
    <property type="entry name" value="Homeodomain-like_sf"/>
</dbReference>
<evidence type="ECO:0000256" key="1">
    <source>
        <dbReference type="ARBA" id="ARBA00023015"/>
    </source>
</evidence>
<dbReference type="InterPro" id="IPR011983">
    <property type="entry name" value="HpaA_TReg"/>
</dbReference>
<gene>
    <name evidence="5" type="ORF">SAMN02745729_12412</name>
</gene>
<feature type="domain" description="HTH araC/xylS-type" evidence="4">
    <location>
        <begin position="259"/>
        <end position="357"/>
    </location>
</feature>
<evidence type="ECO:0000313" key="6">
    <source>
        <dbReference type="Proteomes" id="UP000242469"/>
    </source>
</evidence>
<dbReference type="InterPro" id="IPR018060">
    <property type="entry name" value="HTH_AraC"/>
</dbReference>
<dbReference type="InterPro" id="IPR011051">
    <property type="entry name" value="RmlC_Cupin_sf"/>
</dbReference>
<dbReference type="InterPro" id="IPR014710">
    <property type="entry name" value="RmlC-like_jellyroll"/>
</dbReference>
<dbReference type="Gene3D" id="2.60.120.10">
    <property type="entry name" value="Jelly Rolls"/>
    <property type="match status" value="1"/>
</dbReference>
<keyword evidence="2" id="KW-0238">DNA-binding</keyword>
<accession>A0A1H4H110</accession>
<dbReference type="Pfam" id="PF12833">
    <property type="entry name" value="HTH_18"/>
    <property type="match status" value="1"/>
</dbReference>
<evidence type="ECO:0000256" key="3">
    <source>
        <dbReference type="ARBA" id="ARBA00023163"/>
    </source>
</evidence>
<proteinExistence type="predicted"/>
<dbReference type="GO" id="GO:0003700">
    <property type="term" value="F:DNA-binding transcription factor activity"/>
    <property type="evidence" value="ECO:0007669"/>
    <property type="project" value="InterPro"/>
</dbReference>
<evidence type="ECO:0000256" key="2">
    <source>
        <dbReference type="ARBA" id="ARBA00023125"/>
    </source>
</evidence>
<dbReference type="NCBIfam" id="TIGR02297">
    <property type="entry name" value="HpaA"/>
    <property type="match status" value="1"/>
</dbReference>
<dbReference type="SMART" id="SM00342">
    <property type="entry name" value="HTH_ARAC"/>
    <property type="match status" value="1"/>
</dbReference>
<dbReference type="Proteomes" id="UP000242469">
    <property type="component" value="Unassembled WGS sequence"/>
</dbReference>
<dbReference type="Gene3D" id="1.10.10.60">
    <property type="entry name" value="Homeodomain-like"/>
    <property type="match status" value="1"/>
</dbReference>
<dbReference type="Pfam" id="PF02311">
    <property type="entry name" value="AraC_binding"/>
    <property type="match status" value="1"/>
</dbReference>
<dbReference type="SUPFAM" id="SSF46689">
    <property type="entry name" value="Homeodomain-like"/>
    <property type="match status" value="1"/>
</dbReference>
<dbReference type="SUPFAM" id="SSF51182">
    <property type="entry name" value="RmlC-like cupins"/>
    <property type="match status" value="1"/>
</dbReference>
<dbReference type="STRING" id="1122198.SAMN02745729_12412"/>
<sequence>MKKTNFKTSSKLEVKNALHFFFAIEKGRRCGHSNQPEQMTLERHHPPSRRPASVIIGRMREHSHSEWIPNIILGQDYDRRYIDAPIHYDVLENLAVFFGRDMPVHRHAQYLQIHYIDRGEISFHIDDKIYHAQGPSLILTPPSVPHSFLTEPEACGHVLTIHQSIVWQLLKDGLQQEMDTELNHGICIVRAELEPRQRTQWPLITQTFRNLKVEWFREHPAKRLALHTLVRLLLIQISRLSAKEAESTTVNNDDLQIFRRFSDLIEGHYREHWHLPEYTDRLGISESRLHQICQRVSNRSPKKLIHDRIIQETKRLLTFSNLSSSDICYQLGFSDPAYFSRFFKRHTGVTAQRYRSEQQ</sequence>
<dbReference type="GO" id="GO:0043565">
    <property type="term" value="F:sequence-specific DNA binding"/>
    <property type="evidence" value="ECO:0007669"/>
    <property type="project" value="InterPro"/>
</dbReference>
<dbReference type="EMBL" id="FNRJ01000024">
    <property type="protein sequence ID" value="SEB15291.1"/>
    <property type="molecule type" value="Genomic_DNA"/>
</dbReference>
<evidence type="ECO:0000313" key="5">
    <source>
        <dbReference type="EMBL" id="SEB15291.1"/>
    </source>
</evidence>
<dbReference type="PANTHER" id="PTHR43280">
    <property type="entry name" value="ARAC-FAMILY TRANSCRIPTIONAL REGULATOR"/>
    <property type="match status" value="1"/>
</dbReference>
<name>A0A1H4H110_9GAMM</name>
<dbReference type="InterPro" id="IPR003313">
    <property type="entry name" value="AraC-bd"/>
</dbReference>
<reference evidence="6" key="1">
    <citation type="submission" date="2016-10" db="EMBL/GenBank/DDBJ databases">
        <authorList>
            <person name="Varghese N."/>
            <person name="Submissions S."/>
        </authorList>
    </citation>
    <scope>NUCLEOTIDE SEQUENCE [LARGE SCALE GENOMIC DNA]</scope>
    <source>
        <strain evidence="6">DSM 11526</strain>
    </source>
</reference>
<dbReference type="PROSITE" id="PS01124">
    <property type="entry name" value="HTH_ARAC_FAMILY_2"/>
    <property type="match status" value="1"/>
</dbReference>
<keyword evidence="1" id="KW-0805">Transcription regulation</keyword>
<keyword evidence="3" id="KW-0804">Transcription</keyword>